<sequence>MKVGVVLEDEKGLNGDVCAHFGQCKYFLIADIDNDKKKIININIVPNLAQHGGGGCVAVDEILKHNVTHVIAGGMGMGAQQKFLSAAVKVFGCSGKVQTALDNLMKDSLGGIDPCLDHGKGDECH</sequence>
<dbReference type="Gene3D" id="3.30.420.130">
    <property type="entry name" value="Dinitrogenase iron-molybdenum cofactor biosynthesis domain"/>
    <property type="match status" value="1"/>
</dbReference>
<dbReference type="Pfam" id="PF02579">
    <property type="entry name" value="Nitro_FeMo-Co"/>
    <property type="match status" value="1"/>
</dbReference>
<dbReference type="SUPFAM" id="SSF53146">
    <property type="entry name" value="Nitrogenase accessory factor-like"/>
    <property type="match status" value="1"/>
</dbReference>
<gene>
    <name evidence="2" type="ORF">A2290_06330</name>
</gene>
<dbReference type="InterPro" id="IPR036105">
    <property type="entry name" value="DiNase_FeMo-co_biosyn_sf"/>
</dbReference>
<name>A0A1F4S0Z5_UNCSA</name>
<evidence type="ECO:0000313" key="2">
    <source>
        <dbReference type="EMBL" id="OGC14102.1"/>
    </source>
</evidence>
<feature type="domain" description="Dinitrogenase iron-molybdenum cofactor biosynthesis" evidence="1">
    <location>
        <begin position="14"/>
        <end position="105"/>
    </location>
</feature>
<dbReference type="PANTHER" id="PTHR42983">
    <property type="entry name" value="DINITROGENASE IRON-MOLYBDENUM COFACTOR PROTEIN-RELATED"/>
    <property type="match status" value="1"/>
</dbReference>
<dbReference type="PANTHER" id="PTHR42983:SF1">
    <property type="entry name" value="IRON-MOLYBDENUM PROTEIN"/>
    <property type="match status" value="1"/>
</dbReference>
<proteinExistence type="predicted"/>
<dbReference type="EMBL" id="MEUA01000041">
    <property type="protein sequence ID" value="OGC14102.1"/>
    <property type="molecule type" value="Genomic_DNA"/>
</dbReference>
<accession>A0A1F4S0Z5</accession>
<evidence type="ECO:0000259" key="1">
    <source>
        <dbReference type="Pfam" id="PF02579"/>
    </source>
</evidence>
<protein>
    <recommendedName>
        <fullName evidence="1">Dinitrogenase iron-molybdenum cofactor biosynthesis domain-containing protein</fullName>
    </recommendedName>
</protein>
<organism evidence="2 3">
    <name type="scientific">candidate division WOR-1 bacterium RIFOXYB2_FULL_36_35</name>
    <dbReference type="NCBI Taxonomy" id="1802578"/>
    <lineage>
        <taxon>Bacteria</taxon>
        <taxon>Bacillati</taxon>
        <taxon>Saganbacteria</taxon>
    </lineage>
</organism>
<comment type="caution">
    <text evidence="2">The sequence shown here is derived from an EMBL/GenBank/DDBJ whole genome shotgun (WGS) entry which is preliminary data.</text>
</comment>
<dbReference type="AlphaFoldDB" id="A0A1F4S0Z5"/>
<reference evidence="2 3" key="1">
    <citation type="journal article" date="2016" name="Nat. Commun.">
        <title>Thousands of microbial genomes shed light on interconnected biogeochemical processes in an aquifer system.</title>
        <authorList>
            <person name="Anantharaman K."/>
            <person name="Brown C.T."/>
            <person name="Hug L.A."/>
            <person name="Sharon I."/>
            <person name="Castelle C.J."/>
            <person name="Probst A.J."/>
            <person name="Thomas B.C."/>
            <person name="Singh A."/>
            <person name="Wilkins M.J."/>
            <person name="Karaoz U."/>
            <person name="Brodie E.L."/>
            <person name="Williams K.H."/>
            <person name="Hubbard S.S."/>
            <person name="Banfield J.F."/>
        </authorList>
    </citation>
    <scope>NUCLEOTIDE SEQUENCE [LARGE SCALE GENOMIC DNA]</scope>
</reference>
<evidence type="ECO:0000313" key="3">
    <source>
        <dbReference type="Proteomes" id="UP000177905"/>
    </source>
</evidence>
<dbReference type="Proteomes" id="UP000177905">
    <property type="component" value="Unassembled WGS sequence"/>
</dbReference>
<dbReference type="InterPro" id="IPR003731">
    <property type="entry name" value="Di-Nase_FeMo-co_biosynth"/>
</dbReference>